<organism evidence="1 2">
    <name type="scientific">Cohnella yongneupensis</name>
    <dbReference type="NCBI Taxonomy" id="425006"/>
    <lineage>
        <taxon>Bacteria</taxon>
        <taxon>Bacillati</taxon>
        <taxon>Bacillota</taxon>
        <taxon>Bacilli</taxon>
        <taxon>Bacillales</taxon>
        <taxon>Paenibacillaceae</taxon>
        <taxon>Cohnella</taxon>
    </lineage>
</organism>
<reference evidence="2" key="1">
    <citation type="journal article" date="2019" name="Int. J. Syst. Evol. Microbiol.">
        <title>The Global Catalogue of Microorganisms (GCM) 10K type strain sequencing project: providing services to taxonomists for standard genome sequencing and annotation.</title>
        <authorList>
            <consortium name="The Broad Institute Genomics Platform"/>
            <consortium name="The Broad Institute Genome Sequencing Center for Infectious Disease"/>
            <person name="Wu L."/>
            <person name="Ma J."/>
        </authorList>
    </citation>
    <scope>NUCLEOTIDE SEQUENCE [LARGE SCALE GENOMIC DNA]</scope>
    <source>
        <strain evidence="2">CGMCC 1.18578</strain>
    </source>
</reference>
<dbReference type="Proteomes" id="UP001596108">
    <property type="component" value="Unassembled WGS sequence"/>
</dbReference>
<protein>
    <submittedName>
        <fullName evidence="1">Uncharacterized protein</fullName>
    </submittedName>
</protein>
<name>A0ABW0R0I8_9BACL</name>
<sequence length="43" mass="5052">MYLDLILVIECTYRQYENEGHIRWANDNLTGGIRRFLEPAPIG</sequence>
<accession>A0ABW0R0I8</accession>
<proteinExistence type="predicted"/>
<comment type="caution">
    <text evidence="1">The sequence shown here is derived from an EMBL/GenBank/DDBJ whole genome shotgun (WGS) entry which is preliminary data.</text>
</comment>
<keyword evidence="2" id="KW-1185">Reference proteome</keyword>
<dbReference type="RefSeq" id="WP_378112495.1">
    <property type="nucleotide sequence ID" value="NZ_JBHSNC010000043.1"/>
</dbReference>
<evidence type="ECO:0000313" key="1">
    <source>
        <dbReference type="EMBL" id="MFC5530550.1"/>
    </source>
</evidence>
<evidence type="ECO:0000313" key="2">
    <source>
        <dbReference type="Proteomes" id="UP001596108"/>
    </source>
</evidence>
<dbReference type="EMBL" id="JBHSNC010000043">
    <property type="protein sequence ID" value="MFC5530550.1"/>
    <property type="molecule type" value="Genomic_DNA"/>
</dbReference>
<gene>
    <name evidence="1" type="ORF">ACFPQ4_14020</name>
</gene>